<dbReference type="InterPro" id="IPR024749">
    <property type="entry name" value="Collagen-bd_put"/>
</dbReference>
<dbReference type="Pfam" id="PF12904">
    <property type="entry name" value="Collagen_bind_2"/>
    <property type="match status" value="1"/>
</dbReference>
<dbReference type="PANTHER" id="PTHR37836">
    <property type="entry name" value="LMO1036 PROTEIN"/>
    <property type="match status" value="1"/>
</dbReference>
<dbReference type="Proteomes" id="UP001163166">
    <property type="component" value="Chromosome"/>
</dbReference>
<organism evidence="3 4">
    <name type="scientific">Rhodopseudomonas palustris</name>
    <dbReference type="NCBI Taxonomy" id="1076"/>
    <lineage>
        <taxon>Bacteria</taxon>
        <taxon>Pseudomonadati</taxon>
        <taxon>Pseudomonadota</taxon>
        <taxon>Alphaproteobacteria</taxon>
        <taxon>Hyphomicrobiales</taxon>
        <taxon>Nitrobacteraceae</taxon>
        <taxon>Rhodopseudomonas</taxon>
    </lineage>
</organism>
<evidence type="ECO:0000259" key="1">
    <source>
        <dbReference type="Pfam" id="PF12904"/>
    </source>
</evidence>
<dbReference type="InterPro" id="IPR025277">
    <property type="entry name" value="Apiosidase-like_cat_dom"/>
</dbReference>
<name>A0AAX3DUK8_RHOPL</name>
<sequence>MVSGTSRRKLSLGIGAGALTALLAVPANRFFNGRTDQPSRTRTCAVKAGAVPVVPLPLQRVDVPAAAFPVAALPASGYLVDAQQRPFLIVGDAAWSLLTQIDREDADFYLNDREARGFNTLLVNLIEHRFSDHAPANFYGDSPFLNGEAFRDPNPKYFDYAEQILRNAASRGLLILLAPAYTGAGGGVDGWYGAMEASGPELLREYGRFVGRRFGSFSNIIWLHAGDYSPPNKGLSAAVARGILDVLKDSIHTVHNGPEVNGTEYWSNDQIPITIDTLYTYAPVAGRALALSKRSQPFVLIESRYENAEAGTPLRTRIQAWQAVLSGAAGQIYGNELVWNFNASVSGARKAAWRAELGSPGALSMSHLSEFLWSIEWFNLRPAAELVDEGVLQGHYQAVAAVAKDRRTAVVYLPSSRQIGVDVGGLHGDRIQASWYDPATGEMVVAEGLRFLSPSRHLLKAPKCSRDGDWVLLLTSLA</sequence>
<dbReference type="GO" id="GO:0016787">
    <property type="term" value="F:hydrolase activity"/>
    <property type="evidence" value="ECO:0007669"/>
    <property type="project" value="UniProtKB-KW"/>
</dbReference>
<accession>A0AAX3DUK8</accession>
<proteinExistence type="predicted"/>
<dbReference type="PANTHER" id="PTHR37836:SF2">
    <property type="entry name" value="DUF4038 DOMAIN-CONTAINING PROTEIN"/>
    <property type="match status" value="1"/>
</dbReference>
<dbReference type="Gene3D" id="3.20.20.80">
    <property type="entry name" value="Glycosidases"/>
    <property type="match status" value="1"/>
</dbReference>
<gene>
    <name evidence="3" type="ORF">KQX62_17460</name>
</gene>
<reference evidence="3" key="1">
    <citation type="journal article" date="2022" name="Biol. Control">
        <title>In silico genomic analysis of Rhodopseudomonas palustris strains revealed potential biocontrol agents and crop yield enhancers.</title>
        <authorList>
            <person name="Surachat K."/>
            <person name="Kantachote D."/>
            <person name="Deachamag P."/>
            <person name="Wonglapsuwan M."/>
        </authorList>
    </citation>
    <scope>NUCLEOTIDE SEQUENCE</scope>
    <source>
        <strain evidence="3">TLS06</strain>
    </source>
</reference>
<dbReference type="InterPro" id="IPR017853">
    <property type="entry name" value="GH"/>
</dbReference>
<dbReference type="Pfam" id="PF13204">
    <property type="entry name" value="Apiosidase"/>
    <property type="match status" value="1"/>
</dbReference>
<evidence type="ECO:0000259" key="2">
    <source>
        <dbReference type="Pfam" id="PF13204"/>
    </source>
</evidence>
<protein>
    <submittedName>
        <fullName evidence="3">Glycoside hydrolase family 140 protein</fullName>
    </submittedName>
</protein>
<feature type="domain" description="Apiosidase-like catalytic" evidence="2">
    <location>
        <begin position="78"/>
        <end position="378"/>
    </location>
</feature>
<evidence type="ECO:0000313" key="3">
    <source>
        <dbReference type="EMBL" id="UYO38493.1"/>
    </source>
</evidence>
<dbReference type="RefSeq" id="WP_264074034.1">
    <property type="nucleotide sequence ID" value="NZ_CP076676.1"/>
</dbReference>
<dbReference type="SUPFAM" id="SSF51445">
    <property type="entry name" value="(Trans)glycosidases"/>
    <property type="match status" value="1"/>
</dbReference>
<evidence type="ECO:0000313" key="4">
    <source>
        <dbReference type="Proteomes" id="UP001163166"/>
    </source>
</evidence>
<feature type="domain" description="Putative collagen-binding" evidence="1">
    <location>
        <begin position="382"/>
        <end position="474"/>
    </location>
</feature>
<keyword evidence="3" id="KW-0378">Hydrolase</keyword>
<dbReference type="AlphaFoldDB" id="A0AAX3DUK8"/>
<dbReference type="EMBL" id="CP076676">
    <property type="protein sequence ID" value="UYO38493.1"/>
    <property type="molecule type" value="Genomic_DNA"/>
</dbReference>